<reference evidence="2 3" key="1">
    <citation type="submission" date="2024-04" db="EMBL/GenBank/DDBJ databases">
        <title>Novel species of the genus Ideonella isolated from streams.</title>
        <authorList>
            <person name="Lu H."/>
        </authorList>
    </citation>
    <scope>NUCLEOTIDE SEQUENCE [LARGE SCALE GENOMIC DNA]</scope>
    <source>
        <strain evidence="2 3">DXS29W</strain>
    </source>
</reference>
<evidence type="ECO:0000313" key="2">
    <source>
        <dbReference type="EMBL" id="MEK8030454.1"/>
    </source>
</evidence>
<gene>
    <name evidence="2" type="ORF">AACH06_06410</name>
</gene>
<evidence type="ECO:0008006" key="4">
    <source>
        <dbReference type="Google" id="ProtNLM"/>
    </source>
</evidence>
<keyword evidence="1" id="KW-0732">Signal</keyword>
<evidence type="ECO:0000313" key="3">
    <source>
        <dbReference type="Proteomes" id="UP001371218"/>
    </source>
</evidence>
<protein>
    <recommendedName>
        <fullName evidence="4">Outer membrane protein beta-barrel domain-containing protein</fullName>
    </recommendedName>
</protein>
<keyword evidence="3" id="KW-1185">Reference proteome</keyword>
<proteinExistence type="predicted"/>
<accession>A0ABU9BL10</accession>
<comment type="caution">
    <text evidence="2">The sequence shown here is derived from an EMBL/GenBank/DDBJ whole genome shotgun (WGS) entry which is preliminary data.</text>
</comment>
<sequence>MQVKNTLAAAALALAAAAPTFAAEGIAPVIGFTLTGGGKTLVEVEFEGDRSNEKISSGGLSHLFGGIEYRDPSGAYAIQTTIGYHFDRVSADNGSLSFSRVPLEVLGFWNANENIRLGGGLRKALNSRFETSGAGNSIAPDFNMRSSIGFVLQGEYLFGEHASIFLRYVNEEFKSNYLEGGKVDGSHGGLGISYRF</sequence>
<name>A0ABU9BL10_9BURK</name>
<dbReference type="Proteomes" id="UP001371218">
    <property type="component" value="Unassembled WGS sequence"/>
</dbReference>
<feature type="chain" id="PRO_5047299881" description="Outer membrane protein beta-barrel domain-containing protein" evidence="1">
    <location>
        <begin position="23"/>
        <end position="196"/>
    </location>
</feature>
<dbReference type="RefSeq" id="WP_341424821.1">
    <property type="nucleotide sequence ID" value="NZ_JBBUTG010000003.1"/>
</dbReference>
<dbReference type="EMBL" id="JBBUTG010000003">
    <property type="protein sequence ID" value="MEK8030454.1"/>
    <property type="molecule type" value="Genomic_DNA"/>
</dbReference>
<feature type="signal peptide" evidence="1">
    <location>
        <begin position="1"/>
        <end position="22"/>
    </location>
</feature>
<evidence type="ECO:0000256" key="1">
    <source>
        <dbReference type="SAM" id="SignalP"/>
    </source>
</evidence>
<organism evidence="2 3">
    <name type="scientific">Ideonella lacteola</name>
    <dbReference type="NCBI Taxonomy" id="2984193"/>
    <lineage>
        <taxon>Bacteria</taxon>
        <taxon>Pseudomonadati</taxon>
        <taxon>Pseudomonadota</taxon>
        <taxon>Betaproteobacteria</taxon>
        <taxon>Burkholderiales</taxon>
        <taxon>Sphaerotilaceae</taxon>
        <taxon>Ideonella</taxon>
    </lineage>
</organism>